<feature type="compositionally biased region" description="Polar residues" evidence="1">
    <location>
        <begin position="157"/>
        <end position="171"/>
    </location>
</feature>
<evidence type="ECO:0000313" key="3">
    <source>
        <dbReference type="Proteomes" id="UP001159364"/>
    </source>
</evidence>
<dbReference type="PANTHER" id="PTHR33700">
    <property type="entry name" value="MYB-LIKE PROTEIN X"/>
    <property type="match status" value="1"/>
</dbReference>
<dbReference type="AlphaFoldDB" id="A0AAV8TXW0"/>
<comment type="caution">
    <text evidence="2">The sequence shown here is derived from an EMBL/GenBank/DDBJ whole genome shotgun (WGS) entry which is preliminary data.</text>
</comment>
<feature type="region of interest" description="Disordered" evidence="1">
    <location>
        <begin position="76"/>
        <end position="171"/>
    </location>
</feature>
<gene>
    <name evidence="2" type="ORF">K2173_026553</name>
</gene>
<evidence type="ECO:0000313" key="2">
    <source>
        <dbReference type="EMBL" id="KAJ8771376.1"/>
    </source>
</evidence>
<organism evidence="2 3">
    <name type="scientific">Erythroxylum novogranatense</name>
    <dbReference type="NCBI Taxonomy" id="1862640"/>
    <lineage>
        <taxon>Eukaryota</taxon>
        <taxon>Viridiplantae</taxon>
        <taxon>Streptophyta</taxon>
        <taxon>Embryophyta</taxon>
        <taxon>Tracheophyta</taxon>
        <taxon>Spermatophyta</taxon>
        <taxon>Magnoliopsida</taxon>
        <taxon>eudicotyledons</taxon>
        <taxon>Gunneridae</taxon>
        <taxon>Pentapetalae</taxon>
        <taxon>rosids</taxon>
        <taxon>fabids</taxon>
        <taxon>Malpighiales</taxon>
        <taxon>Erythroxylaceae</taxon>
        <taxon>Erythroxylum</taxon>
    </lineage>
</organism>
<feature type="compositionally biased region" description="Acidic residues" evidence="1">
    <location>
        <begin position="94"/>
        <end position="104"/>
    </location>
</feature>
<feature type="compositionally biased region" description="Acidic residues" evidence="1">
    <location>
        <begin position="120"/>
        <end position="142"/>
    </location>
</feature>
<feature type="compositionally biased region" description="Basic and acidic residues" evidence="1">
    <location>
        <begin position="143"/>
        <end position="156"/>
    </location>
</feature>
<protein>
    <submittedName>
        <fullName evidence="2">Uncharacterized protein</fullName>
    </submittedName>
</protein>
<keyword evidence="3" id="KW-1185">Reference proteome</keyword>
<proteinExistence type="predicted"/>
<reference evidence="2 3" key="1">
    <citation type="submission" date="2021-09" db="EMBL/GenBank/DDBJ databases">
        <title>Genomic insights and catalytic innovation underlie evolution of tropane alkaloids biosynthesis.</title>
        <authorList>
            <person name="Wang Y.-J."/>
            <person name="Tian T."/>
            <person name="Huang J.-P."/>
            <person name="Huang S.-X."/>
        </authorList>
    </citation>
    <scope>NUCLEOTIDE SEQUENCE [LARGE SCALE GENOMIC DNA]</scope>
    <source>
        <strain evidence="2">KIB-2018</strain>
        <tissue evidence="2">Leaf</tissue>
    </source>
</reference>
<dbReference type="EMBL" id="JAIWQS010000002">
    <property type="protein sequence ID" value="KAJ8771376.1"/>
    <property type="molecule type" value="Genomic_DNA"/>
</dbReference>
<feature type="compositionally biased region" description="Basic and acidic residues" evidence="1">
    <location>
        <begin position="105"/>
        <end position="119"/>
    </location>
</feature>
<dbReference type="PANTHER" id="PTHR33700:SF25">
    <property type="entry name" value="TRANSMEMBRANE PROTEIN"/>
    <property type="match status" value="1"/>
</dbReference>
<feature type="region of interest" description="Disordered" evidence="1">
    <location>
        <begin position="1"/>
        <end position="21"/>
    </location>
</feature>
<feature type="compositionally biased region" description="Polar residues" evidence="1">
    <location>
        <begin position="1"/>
        <end position="17"/>
    </location>
</feature>
<evidence type="ECO:0000256" key="1">
    <source>
        <dbReference type="SAM" id="MobiDB-lite"/>
    </source>
</evidence>
<accession>A0AAV8TXW0</accession>
<dbReference type="Proteomes" id="UP001159364">
    <property type="component" value="Linkage Group LG02"/>
</dbReference>
<sequence length="171" mass="19740">MYSSREPTMLKTSPSRNQRSKGLKVKHVLQIFVLLATSLWLVNQLKHSYDKKEGFKDSSEKIPEEVRNEHEILKLGRKGLHTREEMASNFESQGENEELEEETEDIKSEETENEGRGGGDDEIDGHDQAEEEEPEEVEDLTDVDDRERDMNTEKVNIRNTNFGQDNTSRST</sequence>
<name>A0AAV8TXW0_9ROSI</name>